<name>A0A1Q8RNX3_9PEZI</name>
<dbReference type="AlphaFoldDB" id="A0A1Q8RNX3"/>
<feature type="transmembrane region" description="Helical" evidence="2">
    <location>
        <begin position="22"/>
        <end position="42"/>
    </location>
</feature>
<reference evidence="3 4" key="1">
    <citation type="submission" date="2016-11" db="EMBL/GenBank/DDBJ databases">
        <title>Draft Genome Assembly of Colletotrichum chlorophyti a pathogen of herbaceous plants.</title>
        <authorList>
            <person name="Gan P."/>
            <person name="Narusaka M."/>
            <person name="Tsushima A."/>
            <person name="Narusaka Y."/>
            <person name="Takano Y."/>
            <person name="Shirasu K."/>
        </authorList>
    </citation>
    <scope>NUCLEOTIDE SEQUENCE [LARGE SCALE GENOMIC DNA]</scope>
    <source>
        <strain evidence="3 4">NTL11</strain>
    </source>
</reference>
<keyword evidence="4" id="KW-1185">Reference proteome</keyword>
<keyword evidence="2" id="KW-1133">Transmembrane helix</keyword>
<sequence>MSSVDGTTLAGTSPTSSIGGPFTWILTPLIIFLALGILATLIQFERRRRLRKAGLQRPWPRRDLEANRQRARGQRSSRNGRWAWTTRSDEGLDEFGEAPPAYEPKAKPGQALPLGRGFEMAQAEHTATGAISPPGPALGHSSSVPTYSMPPDYSTATGSTSSSTPPSAVASPAPAVTRN</sequence>
<feature type="compositionally biased region" description="Low complexity" evidence="1">
    <location>
        <begin position="154"/>
        <end position="179"/>
    </location>
</feature>
<comment type="caution">
    <text evidence="3">The sequence shown here is derived from an EMBL/GenBank/DDBJ whole genome shotgun (WGS) entry which is preliminary data.</text>
</comment>
<organism evidence="3 4">
    <name type="scientific">Colletotrichum chlorophyti</name>
    <dbReference type="NCBI Taxonomy" id="708187"/>
    <lineage>
        <taxon>Eukaryota</taxon>
        <taxon>Fungi</taxon>
        <taxon>Dikarya</taxon>
        <taxon>Ascomycota</taxon>
        <taxon>Pezizomycotina</taxon>
        <taxon>Sordariomycetes</taxon>
        <taxon>Hypocreomycetidae</taxon>
        <taxon>Glomerellales</taxon>
        <taxon>Glomerellaceae</taxon>
        <taxon>Colletotrichum</taxon>
    </lineage>
</organism>
<keyword evidence="2" id="KW-0812">Transmembrane</keyword>
<evidence type="ECO:0000256" key="2">
    <source>
        <dbReference type="SAM" id="Phobius"/>
    </source>
</evidence>
<dbReference type="EMBL" id="MPGH01000138">
    <property type="protein sequence ID" value="OLN85991.1"/>
    <property type="molecule type" value="Genomic_DNA"/>
</dbReference>
<evidence type="ECO:0000313" key="3">
    <source>
        <dbReference type="EMBL" id="OLN85991.1"/>
    </source>
</evidence>
<dbReference type="Proteomes" id="UP000186583">
    <property type="component" value="Unassembled WGS sequence"/>
</dbReference>
<proteinExistence type="predicted"/>
<protein>
    <submittedName>
        <fullName evidence="3">Uncharacterized protein</fullName>
    </submittedName>
</protein>
<evidence type="ECO:0000313" key="4">
    <source>
        <dbReference type="Proteomes" id="UP000186583"/>
    </source>
</evidence>
<dbReference type="OrthoDB" id="4775599at2759"/>
<feature type="region of interest" description="Disordered" evidence="1">
    <location>
        <begin position="64"/>
        <end position="179"/>
    </location>
</feature>
<gene>
    <name evidence="3" type="ORF">CCHL11_05330</name>
</gene>
<accession>A0A1Q8RNX3</accession>
<evidence type="ECO:0000256" key="1">
    <source>
        <dbReference type="SAM" id="MobiDB-lite"/>
    </source>
</evidence>
<keyword evidence="2" id="KW-0472">Membrane</keyword>